<feature type="region of interest" description="Disordered" evidence="1">
    <location>
        <begin position="46"/>
        <end position="119"/>
    </location>
</feature>
<sequence length="563" mass="62192">MAGEKDPFQRPVTRRGALIGLLSAGTVTALAGIAAAASRGSVTPLGGAVPPEPGNAGAGAWSWTEPLPGLDPTPTMRPTTRPTMRPTPPTPGREPDAPRGARGLARGGRSDGQQIIRLENVHRGSSGWKIRLPADDRREQIKAYASATSVDLGERIDFHVSVNPAQEFRIRVYRLGWYGGLGGRLMTSSPVLRGTTQRPPATDPVTGMVSCDWTRSWSLVIPKTWVSGLYLAVCTNEKGFQHAVPFVVRDDAHPGEVLVVLPFTTYQAYNPYPLDNRDGKSLYYGFTPGGVQAATLRSRAVSFDRPYADSGLPNHFDKDVAFIQWAEREGYDVTYATSVDLHAGRVSPRRHRVLVFPGHDEYWSTQMRRVVEEARHDGTHQVWLCANNMYWRVRFEPNAHGVEDRVMVCYKDMTDPVYHAGGPTVLWRTVDQPEQSVLGAQYVAIVGRPAPLVASGTDHWFWAGTKVREGQRFPRLVGVEADAIQSRYQLPAAVEHVSLSASPFYDPAGRRRMQNTSLYQAPSGAWVFVAGTFHWPLALSKPGWVEPRIQQATENLFRKLLAK</sequence>
<organism evidence="3 4">
    <name type="scientific">Carbonactinospora thermoautotrophica</name>
    <dbReference type="NCBI Taxonomy" id="1469144"/>
    <lineage>
        <taxon>Bacteria</taxon>
        <taxon>Bacillati</taxon>
        <taxon>Actinomycetota</taxon>
        <taxon>Actinomycetes</taxon>
        <taxon>Kitasatosporales</taxon>
        <taxon>Carbonactinosporaceae</taxon>
        <taxon>Carbonactinospora</taxon>
    </lineage>
</organism>
<dbReference type="InterPro" id="IPR006311">
    <property type="entry name" value="TAT_signal"/>
</dbReference>
<dbReference type="AlphaFoldDB" id="A0A132MM73"/>
<dbReference type="InterPro" id="IPR046540">
    <property type="entry name" value="DMFA2_C"/>
</dbReference>
<protein>
    <recommendedName>
        <fullName evidence="2">N,N-dimethylformamidase beta subunit-like C-terminal domain-containing protein</fullName>
    </recommendedName>
</protein>
<proteinExistence type="predicted"/>
<feature type="domain" description="N,N-dimethylformamidase beta subunit-like C-terminal" evidence="2">
    <location>
        <begin position="169"/>
        <end position="540"/>
    </location>
</feature>
<dbReference type="PATRIC" id="fig|1469144.10.peg.219"/>
<feature type="compositionally biased region" description="Low complexity" evidence="1">
    <location>
        <begin position="72"/>
        <end position="84"/>
    </location>
</feature>
<accession>A0A132MM73</accession>
<dbReference type="RefSeq" id="WP_244884144.1">
    <property type="nucleotide sequence ID" value="NZ_LAXD01000001.1"/>
</dbReference>
<evidence type="ECO:0000259" key="2">
    <source>
        <dbReference type="Pfam" id="PF20254"/>
    </source>
</evidence>
<keyword evidence="4" id="KW-1185">Reference proteome</keyword>
<dbReference type="Proteomes" id="UP000070188">
    <property type="component" value="Unassembled WGS sequence"/>
</dbReference>
<dbReference type="PROSITE" id="PS51318">
    <property type="entry name" value="TAT"/>
    <property type="match status" value="1"/>
</dbReference>
<gene>
    <name evidence="3" type="ORF">LI90_143</name>
</gene>
<dbReference type="Pfam" id="PF20254">
    <property type="entry name" value="DMFA2_C"/>
    <property type="match status" value="1"/>
</dbReference>
<evidence type="ECO:0000313" key="3">
    <source>
        <dbReference type="EMBL" id="KWW98521.1"/>
    </source>
</evidence>
<dbReference type="STRING" id="1469144.LI90_143"/>
<evidence type="ECO:0000313" key="4">
    <source>
        <dbReference type="Proteomes" id="UP000070188"/>
    </source>
</evidence>
<evidence type="ECO:0000256" key="1">
    <source>
        <dbReference type="SAM" id="MobiDB-lite"/>
    </source>
</evidence>
<name>A0A132MM73_9ACTN</name>
<dbReference type="EMBL" id="LAXD01000001">
    <property type="protein sequence ID" value="KWW98521.1"/>
    <property type="molecule type" value="Genomic_DNA"/>
</dbReference>
<reference evidence="4" key="1">
    <citation type="submission" date="2015-04" db="EMBL/GenBank/DDBJ databases">
        <title>Physiological reanalysis, assessment of diazotrophy, and genome sequences of multiple isolates of Streptomyces thermoautotrophicus.</title>
        <authorList>
            <person name="MacKellar D.C."/>
            <person name="Lieber L."/>
            <person name="Norman J."/>
            <person name="Bolger A."/>
            <person name="Tobin C."/>
            <person name="Murray J.W."/>
            <person name="Chang R."/>
            <person name="Ford T."/>
            <person name="Nguyen P.Q."/>
            <person name="Woodward J."/>
            <person name="Permingeat H."/>
            <person name="Joshi N.S."/>
            <person name="Silver P.A."/>
            <person name="Usadel B."/>
            <person name="Rutherford A.W."/>
            <person name="Friesen M."/>
            <person name="Prell J."/>
        </authorList>
    </citation>
    <scope>NUCLEOTIDE SEQUENCE [LARGE SCALE GENOMIC DNA]</scope>
    <source>
        <strain evidence="4">H1</strain>
    </source>
</reference>
<comment type="caution">
    <text evidence="3">The sequence shown here is derived from an EMBL/GenBank/DDBJ whole genome shotgun (WGS) entry which is preliminary data.</text>
</comment>